<dbReference type="RefSeq" id="XP_010503562.1">
    <property type="nucleotide sequence ID" value="XM_010505260.2"/>
</dbReference>
<evidence type="ECO:0000313" key="2">
    <source>
        <dbReference type="RefSeq" id="XP_010503562.1"/>
    </source>
</evidence>
<dbReference type="GeneID" id="104780738"/>
<name>A0ABM0YNB9_CAMSA</name>
<gene>
    <name evidence="2" type="primary">LOC104780738</name>
</gene>
<accession>A0ABM0YNB9</accession>
<sequence length="102" mass="11750">MDQAEEAAVLYRVFIGLRSTPVIKPITTLELFDPVAGRILRRLVWLCVGLDRRRTTRLLSFRNWISLDNPLISELCISAYVLGLKTDRILVVSHLYHDRKTA</sequence>
<reference evidence="1" key="1">
    <citation type="journal article" date="2014" name="Nat. Commun.">
        <title>The emerging biofuel crop Camelina sativa retains a highly undifferentiated hexaploid genome structure.</title>
        <authorList>
            <person name="Kagale S."/>
            <person name="Koh C."/>
            <person name="Nixon J."/>
            <person name="Bollina V."/>
            <person name="Clarke W.E."/>
            <person name="Tuteja R."/>
            <person name="Spillane C."/>
            <person name="Robinson S.J."/>
            <person name="Links M.G."/>
            <person name="Clarke C."/>
            <person name="Higgins E.E."/>
            <person name="Huebert T."/>
            <person name="Sharpe A.G."/>
            <person name="Parkin I.A."/>
        </authorList>
    </citation>
    <scope>NUCLEOTIDE SEQUENCE [LARGE SCALE GENOMIC DNA]</scope>
    <source>
        <strain evidence="1">cv. DH55</strain>
    </source>
</reference>
<dbReference type="Proteomes" id="UP000694864">
    <property type="component" value="Chromosome 4"/>
</dbReference>
<reference evidence="2" key="2">
    <citation type="submission" date="2025-08" db="UniProtKB">
        <authorList>
            <consortium name="RefSeq"/>
        </authorList>
    </citation>
    <scope>IDENTIFICATION</scope>
    <source>
        <tissue evidence="2">Leaf</tissue>
    </source>
</reference>
<keyword evidence="1" id="KW-1185">Reference proteome</keyword>
<protein>
    <submittedName>
        <fullName evidence="2">Uncharacterized protein LOC104780738 isoform X1</fullName>
    </submittedName>
</protein>
<proteinExistence type="predicted"/>
<evidence type="ECO:0000313" key="1">
    <source>
        <dbReference type="Proteomes" id="UP000694864"/>
    </source>
</evidence>
<organism evidence="1 2">
    <name type="scientific">Camelina sativa</name>
    <name type="common">False flax</name>
    <name type="synonym">Myagrum sativum</name>
    <dbReference type="NCBI Taxonomy" id="90675"/>
    <lineage>
        <taxon>Eukaryota</taxon>
        <taxon>Viridiplantae</taxon>
        <taxon>Streptophyta</taxon>
        <taxon>Embryophyta</taxon>
        <taxon>Tracheophyta</taxon>
        <taxon>Spermatophyta</taxon>
        <taxon>Magnoliopsida</taxon>
        <taxon>eudicotyledons</taxon>
        <taxon>Gunneridae</taxon>
        <taxon>Pentapetalae</taxon>
        <taxon>rosids</taxon>
        <taxon>malvids</taxon>
        <taxon>Brassicales</taxon>
        <taxon>Brassicaceae</taxon>
        <taxon>Camelineae</taxon>
        <taxon>Camelina</taxon>
    </lineage>
</organism>